<keyword evidence="2" id="KW-1185">Reference proteome</keyword>
<proteinExistence type="predicted"/>
<dbReference type="AlphaFoldDB" id="A0A7J6IE14"/>
<name>A0A7J6IE14_COLFN</name>
<reference evidence="1 2" key="1">
    <citation type="submission" date="2012-08" db="EMBL/GenBank/DDBJ databases">
        <authorList>
            <person name="Gan P.H.P."/>
            <person name="Ikeda K."/>
            <person name="Irieda H."/>
            <person name="Narusaka M."/>
            <person name="O'Connell R.J."/>
            <person name="Narusaka Y."/>
            <person name="Takano Y."/>
            <person name="Kubo Y."/>
            <person name="Shirasu K."/>
        </authorList>
    </citation>
    <scope>NUCLEOTIDE SEQUENCE [LARGE SCALE GENOMIC DNA]</scope>
    <source>
        <strain evidence="1 2">Nara gc5</strain>
    </source>
</reference>
<gene>
    <name evidence="1" type="ORF">CGGC5_v016979</name>
</gene>
<evidence type="ECO:0000313" key="2">
    <source>
        <dbReference type="Proteomes" id="UP000011096"/>
    </source>
</evidence>
<comment type="caution">
    <text evidence="1">The sequence shown here is derived from an EMBL/GenBank/DDBJ whole genome shotgun (WGS) entry which is preliminary data.</text>
</comment>
<dbReference type="Proteomes" id="UP000011096">
    <property type="component" value="Unassembled WGS sequence"/>
</dbReference>
<dbReference type="InParanoid" id="A0A7J6IE14"/>
<dbReference type="EMBL" id="ANPB02000011">
    <property type="protein sequence ID" value="KAF4474482.1"/>
    <property type="molecule type" value="Genomic_DNA"/>
</dbReference>
<reference evidence="1 2" key="2">
    <citation type="submission" date="2020-04" db="EMBL/GenBank/DDBJ databases">
        <title>Genome sequencing and assembly of multiple isolates from the Colletotrichum gloeosporioides species complex.</title>
        <authorList>
            <person name="Gan P."/>
            <person name="Shirasu K."/>
        </authorList>
    </citation>
    <scope>NUCLEOTIDE SEQUENCE [LARGE SCALE GENOMIC DNA]</scope>
    <source>
        <strain evidence="1 2">Nara gc5</strain>
    </source>
</reference>
<sequence>MSNVHTEAMAVVDFCEPRVFTRTHQETFQHNTPIHPYLTFTLGSGGLKRLVVKIWSHDQGWCDDRLKTQDHTAHPSGQSYTLADSDV</sequence>
<organism evidence="1 2">
    <name type="scientific">Colletotrichum fructicola (strain Nara gc5)</name>
    <name type="common">Anthracnose fungus</name>
    <name type="synonym">Colletotrichum gloeosporioides (strain Nara gc5)</name>
    <dbReference type="NCBI Taxonomy" id="1213859"/>
    <lineage>
        <taxon>Eukaryota</taxon>
        <taxon>Fungi</taxon>
        <taxon>Dikarya</taxon>
        <taxon>Ascomycota</taxon>
        <taxon>Pezizomycotina</taxon>
        <taxon>Sordariomycetes</taxon>
        <taxon>Hypocreomycetidae</taxon>
        <taxon>Glomerellales</taxon>
        <taxon>Glomerellaceae</taxon>
        <taxon>Colletotrichum</taxon>
        <taxon>Colletotrichum gloeosporioides species complex</taxon>
    </lineage>
</organism>
<protein>
    <submittedName>
        <fullName evidence="1">Uncharacterized protein</fullName>
    </submittedName>
</protein>
<accession>A0A7J6IE14</accession>
<dbReference type="GeneID" id="43610086"/>
<evidence type="ECO:0000313" key="1">
    <source>
        <dbReference type="EMBL" id="KAF4474482.1"/>
    </source>
</evidence>
<dbReference type="RefSeq" id="XP_031877575.1">
    <property type="nucleotide sequence ID" value="XM_032025937.1"/>
</dbReference>